<keyword evidence="14" id="KW-1185">Reference proteome</keyword>
<keyword evidence="2 11" id="KW-0997">Cell inner membrane</keyword>
<reference evidence="13 14" key="1">
    <citation type="submission" date="2022-12" db="EMBL/GenBank/DDBJ databases">
        <title>Complete genome sequencing of Dickeya lacustris type strain LMG30899.</title>
        <authorList>
            <person name="Dobhal S."/>
            <person name="Arizala D."/>
            <person name="Arif M."/>
        </authorList>
    </citation>
    <scope>NUCLEOTIDE SEQUENCE [LARGE SCALE GENOMIC DNA]</scope>
    <source>
        <strain evidence="13 14">LMG30899</strain>
    </source>
</reference>
<gene>
    <name evidence="11 13" type="primary">mtgA</name>
    <name evidence="13" type="ORF">O1Q98_09745</name>
</gene>
<evidence type="ECO:0000313" key="13">
    <source>
        <dbReference type="EMBL" id="WFN57439.1"/>
    </source>
</evidence>
<evidence type="ECO:0000256" key="5">
    <source>
        <dbReference type="ARBA" id="ARBA00022692"/>
    </source>
</evidence>
<proteinExistence type="inferred from homology"/>
<evidence type="ECO:0000256" key="9">
    <source>
        <dbReference type="ARBA" id="ARBA00023136"/>
    </source>
</evidence>
<evidence type="ECO:0000256" key="7">
    <source>
        <dbReference type="ARBA" id="ARBA00022984"/>
    </source>
</evidence>
<dbReference type="GO" id="GO:0016757">
    <property type="term" value="F:glycosyltransferase activity"/>
    <property type="evidence" value="ECO:0007669"/>
    <property type="project" value="UniProtKB-KW"/>
</dbReference>
<dbReference type="RefSeq" id="WP_125258013.1">
    <property type="nucleotide sequence ID" value="NZ_CP114280.1"/>
</dbReference>
<dbReference type="SUPFAM" id="SSF53955">
    <property type="entry name" value="Lysozyme-like"/>
    <property type="match status" value="1"/>
</dbReference>
<keyword evidence="5 11" id="KW-0812">Transmembrane</keyword>
<keyword evidence="9 11" id="KW-0472">Membrane</keyword>
<feature type="transmembrane region" description="Helical" evidence="11">
    <location>
        <begin position="23"/>
        <end position="45"/>
    </location>
</feature>
<evidence type="ECO:0000256" key="10">
    <source>
        <dbReference type="ARBA" id="ARBA00023316"/>
    </source>
</evidence>
<dbReference type="EC" id="2.4.99.28" evidence="11"/>
<comment type="subcellular location">
    <subcellularLocation>
        <location evidence="11">Cell inner membrane</location>
        <topology evidence="11">Single-pass membrane protein</topology>
    </subcellularLocation>
</comment>
<dbReference type="Proteomes" id="UP001219630">
    <property type="component" value="Chromosome"/>
</dbReference>
<keyword evidence="3 11" id="KW-0328">Glycosyltransferase</keyword>
<evidence type="ECO:0000256" key="11">
    <source>
        <dbReference type="HAMAP-Rule" id="MF_00766"/>
    </source>
</evidence>
<dbReference type="PANTHER" id="PTHR30400:SF0">
    <property type="entry name" value="BIOSYNTHETIC PEPTIDOGLYCAN TRANSGLYCOSYLASE"/>
    <property type="match status" value="1"/>
</dbReference>
<dbReference type="Pfam" id="PF00912">
    <property type="entry name" value="Transgly"/>
    <property type="match status" value="1"/>
</dbReference>
<evidence type="ECO:0000256" key="6">
    <source>
        <dbReference type="ARBA" id="ARBA00022960"/>
    </source>
</evidence>
<name>A0ABY8GBP2_9GAMM</name>
<protein>
    <recommendedName>
        <fullName evidence="11">Biosynthetic peptidoglycan transglycosylase</fullName>
        <ecNumber evidence="11">2.4.99.28</ecNumber>
    </recommendedName>
    <alternativeName>
        <fullName evidence="11">Glycan polymerase</fullName>
    </alternativeName>
    <alternativeName>
        <fullName evidence="11">Peptidoglycan glycosyltransferase MtgA</fullName>
        <shortName evidence="11">PGT</shortName>
    </alternativeName>
</protein>
<comment type="pathway">
    <text evidence="11">Cell wall biogenesis; peptidoglycan biosynthesis.</text>
</comment>
<evidence type="ECO:0000256" key="3">
    <source>
        <dbReference type="ARBA" id="ARBA00022676"/>
    </source>
</evidence>
<evidence type="ECO:0000313" key="14">
    <source>
        <dbReference type="Proteomes" id="UP001219630"/>
    </source>
</evidence>
<dbReference type="InterPro" id="IPR023346">
    <property type="entry name" value="Lysozyme-like_dom_sf"/>
</dbReference>
<keyword evidence="1 11" id="KW-1003">Cell membrane</keyword>
<dbReference type="InterPro" id="IPR011812">
    <property type="entry name" value="Pep_trsgly"/>
</dbReference>
<evidence type="ECO:0000256" key="2">
    <source>
        <dbReference type="ARBA" id="ARBA00022519"/>
    </source>
</evidence>
<evidence type="ECO:0000256" key="1">
    <source>
        <dbReference type="ARBA" id="ARBA00022475"/>
    </source>
</evidence>
<dbReference type="InterPro" id="IPR001264">
    <property type="entry name" value="Glyco_trans_51"/>
</dbReference>
<accession>A0ABY8GBP2</accession>
<keyword evidence="6 11" id="KW-0133">Cell shape</keyword>
<comment type="similarity">
    <text evidence="11">Belongs to the glycosyltransferase 51 family.</text>
</comment>
<evidence type="ECO:0000256" key="8">
    <source>
        <dbReference type="ARBA" id="ARBA00022989"/>
    </source>
</evidence>
<keyword evidence="7 11" id="KW-0573">Peptidoglycan synthesis</keyword>
<dbReference type="HAMAP" id="MF_00766">
    <property type="entry name" value="PGT_MtgA"/>
    <property type="match status" value="1"/>
</dbReference>
<comment type="function">
    <text evidence="11">Peptidoglycan polymerase that catalyzes glycan chain elongation from lipid-linked precursors.</text>
</comment>
<dbReference type="PANTHER" id="PTHR30400">
    <property type="entry name" value="MONOFUNCTIONAL BIOSYNTHETIC PEPTIDOGLYCAN TRANSGLYCOSYLASE"/>
    <property type="match status" value="1"/>
</dbReference>
<organism evidence="13 14">
    <name type="scientific">Dickeya lacustris</name>
    <dbReference type="NCBI Taxonomy" id="2259638"/>
    <lineage>
        <taxon>Bacteria</taxon>
        <taxon>Pseudomonadati</taxon>
        <taxon>Pseudomonadota</taxon>
        <taxon>Gammaproteobacteria</taxon>
        <taxon>Enterobacterales</taxon>
        <taxon>Pectobacteriaceae</taxon>
        <taxon>Dickeya</taxon>
    </lineage>
</organism>
<dbReference type="InterPro" id="IPR036950">
    <property type="entry name" value="PBP_transglycosylase"/>
</dbReference>
<keyword evidence="4 11" id="KW-0808">Transferase</keyword>
<keyword evidence="8 11" id="KW-1133">Transmembrane helix</keyword>
<evidence type="ECO:0000256" key="4">
    <source>
        <dbReference type="ARBA" id="ARBA00022679"/>
    </source>
</evidence>
<feature type="domain" description="Glycosyl transferase family 51" evidence="12">
    <location>
        <begin position="70"/>
        <end position="236"/>
    </location>
</feature>
<dbReference type="Gene3D" id="1.10.3810.10">
    <property type="entry name" value="Biosynthetic peptidoglycan transglycosylase-like"/>
    <property type="match status" value="1"/>
</dbReference>
<evidence type="ECO:0000259" key="12">
    <source>
        <dbReference type="Pfam" id="PF00912"/>
    </source>
</evidence>
<keyword evidence="10 11" id="KW-0961">Cell wall biogenesis/degradation</keyword>
<dbReference type="EMBL" id="CP114280">
    <property type="protein sequence ID" value="WFN57439.1"/>
    <property type="molecule type" value="Genomic_DNA"/>
</dbReference>
<comment type="catalytic activity">
    <reaction evidence="11">
        <text>[GlcNAc-(1-&gt;4)-Mur2Ac(oyl-L-Ala-gamma-D-Glu-L-Lys-D-Ala-D-Ala)](n)-di-trans,octa-cis-undecaprenyl diphosphate + beta-D-GlcNAc-(1-&gt;4)-Mur2Ac(oyl-L-Ala-gamma-D-Glu-L-Lys-D-Ala-D-Ala)-di-trans,octa-cis-undecaprenyl diphosphate = [GlcNAc-(1-&gt;4)-Mur2Ac(oyl-L-Ala-gamma-D-Glu-L-Lys-D-Ala-D-Ala)](n+1)-di-trans,octa-cis-undecaprenyl diphosphate + di-trans,octa-cis-undecaprenyl diphosphate + H(+)</text>
        <dbReference type="Rhea" id="RHEA:23708"/>
        <dbReference type="Rhea" id="RHEA-COMP:9602"/>
        <dbReference type="Rhea" id="RHEA-COMP:9603"/>
        <dbReference type="ChEBI" id="CHEBI:15378"/>
        <dbReference type="ChEBI" id="CHEBI:58405"/>
        <dbReference type="ChEBI" id="CHEBI:60033"/>
        <dbReference type="ChEBI" id="CHEBI:78435"/>
        <dbReference type="EC" id="2.4.99.28"/>
    </reaction>
</comment>
<sequence>MSFFRQPRQNSGLNRGWRRVRCCALRILGGVAACWLVAIVLFAFLPVPFSAVMADRQISAWLDGDFSYVAHSDWVAMEDVAAVMPLAVIAAEDQKFPRHWGFDFEAITAALRHNEQHENRIRGASTLSQQMVKNLLLWDGRSWLRKGLEAGLTVAVEVVWTKRRILTVYLNIVEFGPGIFGIEAAAQRFFNKPASRLTASEAALLAAVLPNPIRYHANKPSGYVVRRQQWILRQMHQIGGAGFLEANRLY</sequence>
<dbReference type="NCBIfam" id="TIGR02070">
    <property type="entry name" value="mono_pep_trsgly"/>
    <property type="match status" value="1"/>
</dbReference>